<evidence type="ECO:0000313" key="2">
    <source>
        <dbReference type="EMBL" id="TWW57435.1"/>
    </source>
</evidence>
<accession>A0A5C6MRL4</accession>
<comment type="caution">
    <text evidence="2">The sequence shown here is derived from an EMBL/GenBank/DDBJ whole genome shotgun (WGS) entry which is preliminary data.</text>
</comment>
<proteinExistence type="predicted"/>
<reference evidence="2 3" key="1">
    <citation type="submission" date="2019-04" db="EMBL/GenBank/DDBJ databases">
        <title>Chromosome genome assembly for Takifugu flavidus.</title>
        <authorList>
            <person name="Xiao S."/>
        </authorList>
    </citation>
    <scope>NUCLEOTIDE SEQUENCE [LARGE SCALE GENOMIC DNA]</scope>
    <source>
        <strain evidence="2">HTHZ2018</strain>
        <tissue evidence="2">Muscle</tissue>
    </source>
</reference>
<feature type="coiled-coil region" evidence="1">
    <location>
        <begin position="145"/>
        <end position="172"/>
    </location>
</feature>
<evidence type="ECO:0000313" key="3">
    <source>
        <dbReference type="Proteomes" id="UP000324091"/>
    </source>
</evidence>
<keyword evidence="3" id="KW-1185">Reference proteome</keyword>
<dbReference type="AlphaFoldDB" id="A0A5C6MRL4"/>
<name>A0A5C6MRL4_9TELE</name>
<gene>
    <name evidence="2" type="ORF">D4764_07G0001540</name>
</gene>
<dbReference type="EMBL" id="RHFK02000020">
    <property type="protein sequence ID" value="TWW57435.1"/>
    <property type="molecule type" value="Genomic_DNA"/>
</dbReference>
<keyword evidence="1" id="KW-0175">Coiled coil</keyword>
<protein>
    <submittedName>
        <fullName evidence="2">Uncharacterized protein</fullName>
    </submittedName>
</protein>
<sequence length="207" mass="23946">MREKEVLLRKIQRMKELYKQRLDNSLAAKGGKIKTTSVPSMQQAAYQTLAATLSDQEKIIHTLREDLCEAEAKLSASHHTIQSMKELHSHRLETSVNIGTKTAGVPSMQKAAFETLTKTLNNQRQIITKLMDDQIEAEMKLHQDRVSFQTKEEELQKQVQTLKQKLESQKIMATRRPNIFVQVFQRLSRWFFSSQSIGSMCRWILTI</sequence>
<evidence type="ECO:0000256" key="1">
    <source>
        <dbReference type="SAM" id="Coils"/>
    </source>
</evidence>
<dbReference type="Proteomes" id="UP000324091">
    <property type="component" value="Chromosome 7"/>
</dbReference>
<organism evidence="2 3">
    <name type="scientific">Takifugu flavidus</name>
    <name type="common">sansaifugu</name>
    <dbReference type="NCBI Taxonomy" id="433684"/>
    <lineage>
        <taxon>Eukaryota</taxon>
        <taxon>Metazoa</taxon>
        <taxon>Chordata</taxon>
        <taxon>Craniata</taxon>
        <taxon>Vertebrata</taxon>
        <taxon>Euteleostomi</taxon>
        <taxon>Actinopterygii</taxon>
        <taxon>Neopterygii</taxon>
        <taxon>Teleostei</taxon>
        <taxon>Neoteleostei</taxon>
        <taxon>Acanthomorphata</taxon>
        <taxon>Eupercaria</taxon>
        <taxon>Tetraodontiformes</taxon>
        <taxon>Tetradontoidea</taxon>
        <taxon>Tetraodontidae</taxon>
        <taxon>Takifugu</taxon>
    </lineage>
</organism>